<protein>
    <submittedName>
        <fullName evidence="1">Uncharacterized protein</fullName>
    </submittedName>
</protein>
<dbReference type="AlphaFoldDB" id="D8ML07"/>
<keyword evidence="2" id="KW-1185">Reference proteome</keyword>
<sequence length="38" mass="4224">MILTVCNKSILLIYVEIIFPAGLPIFKSDLWMGNGQGK</sequence>
<dbReference type="KEGG" id="ebi:EbC_43040"/>
<accession>D8ML07</accession>
<dbReference type="STRING" id="634500.EbC_43040"/>
<evidence type="ECO:0000313" key="1">
    <source>
        <dbReference type="EMBL" id="CAX61835.1"/>
    </source>
</evidence>
<dbReference type="Proteomes" id="UP000008793">
    <property type="component" value="Chromosome"/>
</dbReference>
<proteinExistence type="predicted"/>
<dbReference type="HOGENOM" id="CLU_3327647_0_0_6"/>
<evidence type="ECO:0000313" key="2">
    <source>
        <dbReference type="Proteomes" id="UP000008793"/>
    </source>
</evidence>
<gene>
    <name evidence="1" type="ordered locus">EbC_43040</name>
</gene>
<reference evidence="1 2" key="1">
    <citation type="journal article" date="2010" name="BMC Genomics">
        <title>Genome comparison of the epiphytic bacteria Erwinia billingiae and E. tasmaniensis with the pear pathogen E. pyrifoliae.</title>
        <authorList>
            <person name="Kube M."/>
            <person name="Migdoll A.M."/>
            <person name="Gehring I."/>
            <person name="Heitmann K."/>
            <person name="Mayer Y."/>
            <person name="Kuhl H."/>
            <person name="Knaust F."/>
            <person name="Geider K."/>
            <person name="Reinhardt R."/>
        </authorList>
    </citation>
    <scope>NUCLEOTIDE SEQUENCE [LARGE SCALE GENOMIC DNA]</scope>
    <source>
        <strain evidence="1 2">Eb661</strain>
    </source>
</reference>
<organism evidence="2">
    <name type="scientific">Erwinia billingiae (strain Eb661)</name>
    <dbReference type="NCBI Taxonomy" id="634500"/>
    <lineage>
        <taxon>Bacteria</taxon>
        <taxon>Pseudomonadati</taxon>
        <taxon>Pseudomonadota</taxon>
        <taxon>Gammaproteobacteria</taxon>
        <taxon>Enterobacterales</taxon>
        <taxon>Erwiniaceae</taxon>
        <taxon>Erwinia</taxon>
    </lineage>
</organism>
<dbReference type="EMBL" id="FP236843">
    <property type="protein sequence ID" value="CAX61835.1"/>
    <property type="molecule type" value="Genomic_DNA"/>
</dbReference>
<name>D8ML07_ERWBE</name>